<organism evidence="1">
    <name type="scientific">marine sediment metagenome</name>
    <dbReference type="NCBI Taxonomy" id="412755"/>
    <lineage>
        <taxon>unclassified sequences</taxon>
        <taxon>metagenomes</taxon>
        <taxon>ecological metagenomes</taxon>
    </lineage>
</organism>
<evidence type="ECO:0008006" key="2">
    <source>
        <dbReference type="Google" id="ProtNLM"/>
    </source>
</evidence>
<feature type="non-terminal residue" evidence="1">
    <location>
        <position position="33"/>
    </location>
</feature>
<reference evidence="1" key="1">
    <citation type="journal article" date="2014" name="Front. Microbiol.">
        <title>High frequency of phylogenetically diverse reductive dehalogenase-homologous genes in deep subseafloor sedimentary metagenomes.</title>
        <authorList>
            <person name="Kawai M."/>
            <person name="Futagami T."/>
            <person name="Toyoda A."/>
            <person name="Takaki Y."/>
            <person name="Nishi S."/>
            <person name="Hori S."/>
            <person name="Arai W."/>
            <person name="Tsubouchi T."/>
            <person name="Morono Y."/>
            <person name="Uchiyama I."/>
            <person name="Ito T."/>
            <person name="Fujiyama A."/>
            <person name="Inagaki F."/>
            <person name="Takami H."/>
        </authorList>
    </citation>
    <scope>NUCLEOTIDE SEQUENCE</scope>
    <source>
        <strain evidence="1">Expedition CK06-06</strain>
    </source>
</reference>
<evidence type="ECO:0000313" key="1">
    <source>
        <dbReference type="EMBL" id="GAG28924.1"/>
    </source>
</evidence>
<protein>
    <recommendedName>
        <fullName evidence="2">DUF3800 domain-containing protein</fullName>
    </recommendedName>
</protein>
<dbReference type="EMBL" id="BARS01045017">
    <property type="protein sequence ID" value="GAG28924.1"/>
    <property type="molecule type" value="Genomic_DNA"/>
</dbReference>
<proteinExistence type="predicted"/>
<gene>
    <name evidence="1" type="ORF">S01H1_67932</name>
</gene>
<accession>X0WD79</accession>
<dbReference type="AlphaFoldDB" id="X0WD79"/>
<name>X0WD79_9ZZZZ</name>
<comment type="caution">
    <text evidence="1">The sequence shown here is derived from an EMBL/GenBank/DDBJ whole genome shotgun (WGS) entry which is preliminary data.</text>
</comment>
<sequence>MHLLYLDDSGSTGNPNEEYLVLGGVSVYEAQPH</sequence>